<comment type="caution">
    <text evidence="1">The sequence shown here is derived from an EMBL/GenBank/DDBJ whole genome shotgun (WGS) entry which is preliminary data.</text>
</comment>
<protein>
    <submittedName>
        <fullName evidence="1">Uncharacterized protein</fullName>
    </submittedName>
</protein>
<accession>A0AAD7QVA9</accession>
<reference evidence="1" key="1">
    <citation type="submission" date="2023-03" db="EMBL/GenBank/DDBJ databases">
        <title>Near-Complete genome sequence of Lipomyces tetrasporous NRRL Y-64009, an oleaginous yeast capable of growing on lignocellulosic hydrolysates.</title>
        <authorList>
            <consortium name="Lawrence Berkeley National Laboratory"/>
            <person name="Jagtap S.S."/>
            <person name="Liu J.-J."/>
            <person name="Walukiewicz H.E."/>
            <person name="Pangilinan J."/>
            <person name="Lipzen A."/>
            <person name="Ahrendt S."/>
            <person name="Koriabine M."/>
            <person name="Cobaugh K."/>
            <person name="Salamov A."/>
            <person name="Yoshinaga Y."/>
            <person name="Ng V."/>
            <person name="Daum C."/>
            <person name="Grigoriev I.V."/>
            <person name="Slininger P.J."/>
            <person name="Dien B.S."/>
            <person name="Jin Y.-S."/>
            <person name="Rao C.V."/>
        </authorList>
    </citation>
    <scope>NUCLEOTIDE SEQUENCE</scope>
    <source>
        <strain evidence="1">NRRL Y-64009</strain>
    </source>
</reference>
<name>A0AAD7QVA9_9ASCO</name>
<dbReference type="RefSeq" id="XP_056045081.1">
    <property type="nucleotide sequence ID" value="XM_056189138.1"/>
</dbReference>
<evidence type="ECO:0000313" key="1">
    <source>
        <dbReference type="EMBL" id="KAJ8101631.1"/>
    </source>
</evidence>
<sequence>MIGYQHIVDWTGFNAMLDMGNLLFDFGYTNNYDNLMTRVKILIGDKRLKEPATIFLLLVDESPTFQMPEPVVNERSRFNPEYFRFEDMLEASDSSKLLRNIEHVGHCWFGELTSCFLDVYRYYRESDSIALLRRVDCLQCMRAPDGMNTVEVIDLHISDIMRPEHREQLQSGSDEASIPFYLDGRDLIRYSNYGIKAAARTRLQSYDRLMTHIVNDRRLAHELSVSNLED</sequence>
<organism evidence="1 2">
    <name type="scientific">Lipomyces tetrasporus</name>
    <dbReference type="NCBI Taxonomy" id="54092"/>
    <lineage>
        <taxon>Eukaryota</taxon>
        <taxon>Fungi</taxon>
        <taxon>Dikarya</taxon>
        <taxon>Ascomycota</taxon>
        <taxon>Saccharomycotina</taxon>
        <taxon>Lipomycetes</taxon>
        <taxon>Lipomycetales</taxon>
        <taxon>Lipomycetaceae</taxon>
        <taxon>Lipomyces</taxon>
    </lineage>
</organism>
<keyword evidence="2" id="KW-1185">Reference proteome</keyword>
<dbReference type="GeneID" id="80884304"/>
<dbReference type="EMBL" id="JARPMG010000003">
    <property type="protein sequence ID" value="KAJ8101631.1"/>
    <property type="molecule type" value="Genomic_DNA"/>
</dbReference>
<gene>
    <name evidence="1" type="ORF">POJ06DRAFT_266242</name>
</gene>
<evidence type="ECO:0000313" key="2">
    <source>
        <dbReference type="Proteomes" id="UP001217417"/>
    </source>
</evidence>
<dbReference type="AlphaFoldDB" id="A0AAD7QVA9"/>
<dbReference type="Proteomes" id="UP001217417">
    <property type="component" value="Unassembled WGS sequence"/>
</dbReference>
<proteinExistence type="predicted"/>